<sequence>MRQAGAGQHQRGVRGAAGQVHRGGELAAHADDVDDGAATAPRHARQHRIDGVDSGEVLRVHRRMPVRRREFRRRRALGRTRRIHQHVDGAEPGLHLPRHACSLRGVAQIHRHREHRHAFGLQRGGGLLQTRGVARGDGHACALGGKALRARQADALAAAGDQDNLALQAQIHRRLLVVLDKPILPRLRHRRCRHAPALAPRALVHAPKPAWPAHRRGRVNPGSARPSQPQRPRHCPARPRDGAGEIDRATAPHQHGRHLRANRFARQRRGPGHDRQPLTAGMLKVPAMREGAGKQYPPGGVRSAEHVAQAMAWLLPAAASRITGQVIAVDRRPGGARGTLNTSCRAGTCRSC</sequence>
<dbReference type="InterPro" id="IPR036291">
    <property type="entry name" value="NAD(P)-bd_dom_sf"/>
</dbReference>
<proteinExistence type="predicted"/>
<reference evidence="2" key="1">
    <citation type="submission" date="2009-10" db="EMBL/GenBank/DDBJ databases">
        <title>Diversity of trophic interactions inside an arsenic-rich microbial ecosystem.</title>
        <authorList>
            <person name="Bertin P.N."/>
            <person name="Heinrich-Salmeron A."/>
            <person name="Pelletier E."/>
            <person name="Goulhen-Chollet F."/>
            <person name="Arsene-Ploetze F."/>
            <person name="Gallien S."/>
            <person name="Calteau A."/>
            <person name="Vallenet D."/>
            <person name="Casiot C."/>
            <person name="Chane-Woon-Ming B."/>
            <person name="Giloteaux L."/>
            <person name="Barakat M."/>
            <person name="Bonnefoy V."/>
            <person name="Bruneel O."/>
            <person name="Chandler M."/>
            <person name="Cleiss J."/>
            <person name="Duran R."/>
            <person name="Elbaz-Poulichet F."/>
            <person name="Fonknechten N."/>
            <person name="Lauga B."/>
            <person name="Mornico D."/>
            <person name="Ortet P."/>
            <person name="Schaeffer C."/>
            <person name="Siguier P."/>
            <person name="Alexander Thil Smith A."/>
            <person name="Van Dorsselaer A."/>
            <person name="Weissenbach J."/>
            <person name="Medigue C."/>
            <person name="Le Paslier D."/>
        </authorList>
    </citation>
    <scope>NUCLEOTIDE SEQUENCE</scope>
</reference>
<dbReference type="EMBL" id="CABM01000022">
    <property type="protein sequence ID" value="CBH96222.1"/>
    <property type="molecule type" value="Genomic_DNA"/>
</dbReference>
<feature type="region of interest" description="Disordered" evidence="1">
    <location>
        <begin position="1"/>
        <end position="23"/>
    </location>
</feature>
<dbReference type="AlphaFoldDB" id="E6PMS0"/>
<evidence type="ECO:0000313" key="2">
    <source>
        <dbReference type="EMBL" id="CBH96222.1"/>
    </source>
</evidence>
<accession>E6PMS0</accession>
<organism evidence="2">
    <name type="scientific">mine drainage metagenome</name>
    <dbReference type="NCBI Taxonomy" id="410659"/>
    <lineage>
        <taxon>unclassified sequences</taxon>
        <taxon>metagenomes</taxon>
        <taxon>ecological metagenomes</taxon>
    </lineage>
</organism>
<evidence type="ECO:0000256" key="1">
    <source>
        <dbReference type="SAM" id="MobiDB-lite"/>
    </source>
</evidence>
<gene>
    <name evidence="2" type="ORF">CARN2_1213</name>
</gene>
<feature type="compositionally biased region" description="Basic and acidic residues" evidence="1">
    <location>
        <begin position="238"/>
        <end position="250"/>
    </location>
</feature>
<dbReference type="Gene3D" id="3.40.50.720">
    <property type="entry name" value="NAD(P)-binding Rossmann-like Domain"/>
    <property type="match status" value="1"/>
</dbReference>
<name>E6PMS0_9ZZZZ</name>
<feature type="region of interest" description="Disordered" evidence="1">
    <location>
        <begin position="206"/>
        <end position="258"/>
    </location>
</feature>
<dbReference type="SUPFAM" id="SSF51735">
    <property type="entry name" value="NAD(P)-binding Rossmann-fold domains"/>
    <property type="match status" value="1"/>
</dbReference>
<comment type="caution">
    <text evidence="2">The sequence shown here is derived from an EMBL/GenBank/DDBJ whole genome shotgun (WGS) entry which is preliminary data.</text>
</comment>
<protein>
    <submittedName>
        <fullName evidence="2">Uncharacterized protein</fullName>
    </submittedName>
</protein>